<dbReference type="Gene3D" id="3.30.360.10">
    <property type="entry name" value="Dihydrodipicolinate Reductase, domain 2"/>
    <property type="match status" value="1"/>
</dbReference>
<name>A0A7W8LA19_9BURK</name>
<dbReference type="EMBL" id="JACHDE010000010">
    <property type="protein sequence ID" value="MBB5402798.1"/>
    <property type="molecule type" value="Genomic_DNA"/>
</dbReference>
<gene>
    <name evidence="4" type="ORF">HDG41_004884</name>
</gene>
<protein>
    <submittedName>
        <fullName evidence="4">Putative dehydrogenase</fullName>
    </submittedName>
</protein>
<reference evidence="4 5" key="1">
    <citation type="submission" date="2020-08" db="EMBL/GenBank/DDBJ databases">
        <title>Genomic Encyclopedia of Type Strains, Phase IV (KMG-V): Genome sequencing to study the core and pangenomes of soil and plant-associated prokaryotes.</title>
        <authorList>
            <person name="Whitman W."/>
        </authorList>
    </citation>
    <scope>NUCLEOTIDE SEQUENCE [LARGE SCALE GENOMIC DNA]</scope>
    <source>
        <strain evidence="4 5">JPY162</strain>
    </source>
</reference>
<dbReference type="PANTHER" id="PTHR43818">
    <property type="entry name" value="BCDNA.GH03377"/>
    <property type="match status" value="1"/>
</dbReference>
<dbReference type="SUPFAM" id="SSF51735">
    <property type="entry name" value="NAD(P)-binding Rossmann-fold domains"/>
    <property type="match status" value="1"/>
</dbReference>
<dbReference type="AlphaFoldDB" id="A0A7W8LA19"/>
<comment type="caution">
    <text evidence="4">The sequence shown here is derived from an EMBL/GenBank/DDBJ whole genome shotgun (WGS) entry which is preliminary data.</text>
</comment>
<evidence type="ECO:0000259" key="3">
    <source>
        <dbReference type="Pfam" id="PF22725"/>
    </source>
</evidence>
<evidence type="ECO:0000259" key="2">
    <source>
        <dbReference type="Pfam" id="PF01408"/>
    </source>
</evidence>
<dbReference type="GO" id="GO:0000166">
    <property type="term" value="F:nucleotide binding"/>
    <property type="evidence" value="ECO:0007669"/>
    <property type="project" value="InterPro"/>
</dbReference>
<sequence>MRPEAARAKAAQHGVAAMTVDALLADPDIEIVINLTVPHAHVPVSLQILEAGKHVYLEKPLATDFASARAMLARAEASGLRVGCAPDTFFGAAHQACREALDAGRIGRAIGGAVAVLSRGMESWHPNPEFFFKPGGGPIHDMGPYYVTQLVNLLGPVARVTACASIGFPQRIISSEPLRGQIIDVEVPTTVNGILHFASGANVSMSASWDVWAHQRAPIEIYGTEGTLLGVDPNFFGGSPRVAERDSGFKPLDTQHHPFGVENFTLRSGAHVANYRAVAVLDMAVALRRDRPHRASGELALHVLEVLDAFERSSREGRHIDIDTAVQRPVVVPLGRGEEVFLAD</sequence>
<dbReference type="PANTHER" id="PTHR43818:SF11">
    <property type="entry name" value="BCDNA.GH03377"/>
    <property type="match status" value="1"/>
</dbReference>
<dbReference type="InterPro" id="IPR000683">
    <property type="entry name" value="Gfo/Idh/MocA-like_OxRdtase_N"/>
</dbReference>
<dbReference type="Gene3D" id="3.40.50.720">
    <property type="entry name" value="NAD(P)-binding Rossmann-like Domain"/>
    <property type="match status" value="1"/>
</dbReference>
<accession>A0A7W8LA19</accession>
<evidence type="ECO:0000313" key="5">
    <source>
        <dbReference type="Proteomes" id="UP000592820"/>
    </source>
</evidence>
<evidence type="ECO:0000313" key="4">
    <source>
        <dbReference type="EMBL" id="MBB5402798.1"/>
    </source>
</evidence>
<dbReference type="GO" id="GO:0016491">
    <property type="term" value="F:oxidoreductase activity"/>
    <property type="evidence" value="ECO:0007669"/>
    <property type="project" value="UniProtKB-KW"/>
</dbReference>
<organism evidence="4 5">
    <name type="scientific">Paraburkholderia youngii</name>
    <dbReference type="NCBI Taxonomy" id="2782701"/>
    <lineage>
        <taxon>Bacteria</taxon>
        <taxon>Pseudomonadati</taxon>
        <taxon>Pseudomonadota</taxon>
        <taxon>Betaproteobacteria</taxon>
        <taxon>Burkholderiales</taxon>
        <taxon>Burkholderiaceae</taxon>
        <taxon>Paraburkholderia</taxon>
    </lineage>
</organism>
<proteinExistence type="predicted"/>
<dbReference type="Pfam" id="PF01408">
    <property type="entry name" value="GFO_IDH_MocA"/>
    <property type="match status" value="1"/>
</dbReference>
<evidence type="ECO:0000256" key="1">
    <source>
        <dbReference type="ARBA" id="ARBA00023002"/>
    </source>
</evidence>
<dbReference type="InterPro" id="IPR055170">
    <property type="entry name" value="GFO_IDH_MocA-like_dom"/>
</dbReference>
<dbReference type="SUPFAM" id="SSF55347">
    <property type="entry name" value="Glyceraldehyde-3-phosphate dehydrogenase-like, C-terminal domain"/>
    <property type="match status" value="1"/>
</dbReference>
<dbReference type="Pfam" id="PF22725">
    <property type="entry name" value="GFO_IDH_MocA_C3"/>
    <property type="match status" value="1"/>
</dbReference>
<feature type="domain" description="GFO/IDH/MocA-like oxidoreductase" evidence="3">
    <location>
        <begin position="94"/>
        <end position="228"/>
    </location>
</feature>
<feature type="domain" description="Gfo/Idh/MocA-like oxidoreductase N-terminal" evidence="2">
    <location>
        <begin position="5"/>
        <end position="82"/>
    </location>
</feature>
<dbReference type="Proteomes" id="UP000592820">
    <property type="component" value="Unassembled WGS sequence"/>
</dbReference>
<keyword evidence="1" id="KW-0560">Oxidoreductase</keyword>
<dbReference type="InterPro" id="IPR036291">
    <property type="entry name" value="NAD(P)-bd_dom_sf"/>
</dbReference>
<dbReference type="InterPro" id="IPR050463">
    <property type="entry name" value="Gfo/Idh/MocA_oxidrdct_glycsds"/>
</dbReference>